<dbReference type="Proteomes" id="UP001153636">
    <property type="component" value="Chromosome 5"/>
</dbReference>
<keyword evidence="2" id="KW-1185">Reference proteome</keyword>
<organism evidence="1 2">
    <name type="scientific">Psylliodes chrysocephalus</name>
    <dbReference type="NCBI Taxonomy" id="3402493"/>
    <lineage>
        <taxon>Eukaryota</taxon>
        <taxon>Metazoa</taxon>
        <taxon>Ecdysozoa</taxon>
        <taxon>Arthropoda</taxon>
        <taxon>Hexapoda</taxon>
        <taxon>Insecta</taxon>
        <taxon>Pterygota</taxon>
        <taxon>Neoptera</taxon>
        <taxon>Endopterygota</taxon>
        <taxon>Coleoptera</taxon>
        <taxon>Polyphaga</taxon>
        <taxon>Cucujiformia</taxon>
        <taxon>Chrysomeloidea</taxon>
        <taxon>Chrysomelidae</taxon>
        <taxon>Galerucinae</taxon>
        <taxon>Alticini</taxon>
        <taxon>Psylliodes</taxon>
    </lineage>
</organism>
<accession>A0A9P0CY85</accession>
<dbReference type="OrthoDB" id="10566601at2759"/>
<sequence>MQRKHPTVKLNNSESVVTFIRPEPASNATSASSTSTIGVEIENLTQSAVTAKDTAGPSGVNRSETNIKQHIVSNSNLFQVRGFSFATLISCYTITKDLVPILPSEKLEDDVLVRKLPNGSTVNIICTDDTVLNKKTLTCDFKVGLKKHKLFYVKPVGDDCSTHKTNSFKHTIFNKFNV</sequence>
<reference evidence="1" key="1">
    <citation type="submission" date="2022-01" db="EMBL/GenBank/DDBJ databases">
        <authorList>
            <person name="King R."/>
        </authorList>
    </citation>
    <scope>NUCLEOTIDE SEQUENCE</scope>
</reference>
<dbReference type="AlphaFoldDB" id="A0A9P0CY85"/>
<dbReference type="EMBL" id="OV651817">
    <property type="protein sequence ID" value="CAH1110566.1"/>
    <property type="molecule type" value="Genomic_DNA"/>
</dbReference>
<evidence type="ECO:0000313" key="1">
    <source>
        <dbReference type="EMBL" id="CAH1110566.1"/>
    </source>
</evidence>
<proteinExistence type="predicted"/>
<protein>
    <submittedName>
        <fullName evidence="1">Uncharacterized protein</fullName>
    </submittedName>
</protein>
<name>A0A9P0CY85_9CUCU</name>
<evidence type="ECO:0000313" key="2">
    <source>
        <dbReference type="Proteomes" id="UP001153636"/>
    </source>
</evidence>
<gene>
    <name evidence="1" type="ORF">PSYICH_LOCUS10965</name>
</gene>